<dbReference type="SUPFAM" id="SSF56059">
    <property type="entry name" value="Glutathione synthetase ATP-binding domain-like"/>
    <property type="match status" value="1"/>
</dbReference>
<dbReference type="PANTHER" id="PTHR21621:SF0">
    <property type="entry name" value="BETA-CITRYLGLUTAMATE SYNTHASE B-RELATED"/>
    <property type="match status" value="1"/>
</dbReference>
<proteinExistence type="predicted"/>
<feature type="domain" description="ATP-grasp" evidence="1">
    <location>
        <begin position="20"/>
        <end position="168"/>
    </location>
</feature>
<dbReference type="InterPro" id="IPR011761">
    <property type="entry name" value="ATP-grasp"/>
</dbReference>
<feature type="non-terminal residue" evidence="2">
    <location>
        <position position="1"/>
    </location>
</feature>
<gene>
    <name evidence="2" type="ORF">METZ01_LOCUS370643</name>
</gene>
<dbReference type="GO" id="GO:0005524">
    <property type="term" value="F:ATP binding"/>
    <property type="evidence" value="ECO:0007669"/>
    <property type="project" value="InterPro"/>
</dbReference>
<name>A0A382T6K9_9ZZZZ</name>
<organism evidence="2">
    <name type="scientific">marine metagenome</name>
    <dbReference type="NCBI Taxonomy" id="408172"/>
    <lineage>
        <taxon>unclassified sequences</taxon>
        <taxon>metagenomes</taxon>
        <taxon>ecological metagenomes</taxon>
    </lineage>
</organism>
<dbReference type="GO" id="GO:0046872">
    <property type="term" value="F:metal ion binding"/>
    <property type="evidence" value="ECO:0007669"/>
    <property type="project" value="InterPro"/>
</dbReference>
<dbReference type="InterPro" id="IPR013651">
    <property type="entry name" value="ATP-grasp_RimK-type"/>
</dbReference>
<protein>
    <recommendedName>
        <fullName evidence="1">ATP-grasp domain-containing protein</fullName>
    </recommendedName>
</protein>
<dbReference type="PANTHER" id="PTHR21621">
    <property type="entry name" value="RIBOSOMAL PROTEIN S6 MODIFICATION PROTEIN"/>
    <property type="match status" value="1"/>
</dbReference>
<evidence type="ECO:0000313" key="2">
    <source>
        <dbReference type="EMBL" id="SVD17789.1"/>
    </source>
</evidence>
<reference evidence="2" key="1">
    <citation type="submission" date="2018-05" db="EMBL/GenBank/DDBJ databases">
        <authorList>
            <person name="Lanie J.A."/>
            <person name="Ng W.-L."/>
            <person name="Kazmierczak K.M."/>
            <person name="Andrzejewski T.M."/>
            <person name="Davidsen T.M."/>
            <person name="Wayne K.J."/>
            <person name="Tettelin H."/>
            <person name="Glass J.I."/>
            <person name="Rusch D."/>
            <person name="Podicherti R."/>
            <person name="Tsui H.-C.T."/>
            <person name="Winkler M.E."/>
        </authorList>
    </citation>
    <scope>NUCLEOTIDE SEQUENCE</scope>
</reference>
<dbReference type="GO" id="GO:0005737">
    <property type="term" value="C:cytoplasm"/>
    <property type="evidence" value="ECO:0007669"/>
    <property type="project" value="TreeGrafter"/>
</dbReference>
<dbReference type="GO" id="GO:0016879">
    <property type="term" value="F:ligase activity, forming carbon-nitrogen bonds"/>
    <property type="evidence" value="ECO:0007669"/>
    <property type="project" value="TreeGrafter"/>
</dbReference>
<accession>A0A382T6K9</accession>
<dbReference type="AlphaFoldDB" id="A0A382T6K9"/>
<sequence length="181" mass="20525">NSRKDAKKWISTFLRKRSKVVLKPIFGAEGKGIRLIEKIKELPNHEEVNGVYYLQKFIHSNNRQKMFKDWRVFVVSKKIVGIMKRSSKQWVTNVSQGSRCSKAKLDKKIESLAIKAATLVKADYAGVDVIQDTGGKYYILEINSIPAWKGLQSTLNVNIAGIIVEDFIKKINSSNGRKLSN</sequence>
<evidence type="ECO:0000259" key="1">
    <source>
        <dbReference type="PROSITE" id="PS50975"/>
    </source>
</evidence>
<dbReference type="EMBL" id="UINC01134320">
    <property type="protein sequence ID" value="SVD17789.1"/>
    <property type="molecule type" value="Genomic_DNA"/>
</dbReference>
<dbReference type="Gene3D" id="3.30.470.20">
    <property type="entry name" value="ATP-grasp fold, B domain"/>
    <property type="match status" value="1"/>
</dbReference>
<dbReference type="PROSITE" id="PS50975">
    <property type="entry name" value="ATP_GRASP"/>
    <property type="match status" value="1"/>
</dbReference>
<dbReference type="Pfam" id="PF08443">
    <property type="entry name" value="RimK"/>
    <property type="match status" value="1"/>
</dbReference>